<evidence type="ECO:0000256" key="2">
    <source>
        <dbReference type="ARBA" id="ARBA00022475"/>
    </source>
</evidence>
<feature type="transmembrane region" description="Helical" evidence="6">
    <location>
        <begin position="185"/>
        <end position="203"/>
    </location>
</feature>
<proteinExistence type="predicted"/>
<keyword evidence="5 6" id="KW-0472">Membrane</keyword>
<accession>A0ABQ2NLE1</accession>
<feature type="transmembrane region" description="Helical" evidence="6">
    <location>
        <begin position="390"/>
        <end position="409"/>
    </location>
</feature>
<evidence type="ECO:0000313" key="8">
    <source>
        <dbReference type="EMBL" id="GGP05000.1"/>
    </source>
</evidence>
<feature type="domain" description="ABC-2 type transporter transmembrane" evidence="7">
    <location>
        <begin position="19"/>
        <end position="409"/>
    </location>
</feature>
<evidence type="ECO:0000256" key="1">
    <source>
        <dbReference type="ARBA" id="ARBA00004651"/>
    </source>
</evidence>
<dbReference type="RefSeq" id="WP_188617924.1">
    <property type="nucleotide sequence ID" value="NZ_BMLV01000004.1"/>
</dbReference>
<keyword evidence="3 6" id="KW-0812">Transmembrane</keyword>
<keyword evidence="9" id="KW-1185">Reference proteome</keyword>
<dbReference type="SUPFAM" id="SSF53850">
    <property type="entry name" value="Periplasmic binding protein-like II"/>
    <property type="match status" value="1"/>
</dbReference>
<dbReference type="InterPro" id="IPR051449">
    <property type="entry name" value="ABC-2_transporter_component"/>
</dbReference>
<keyword evidence="4 6" id="KW-1133">Transmembrane helix</keyword>
<gene>
    <name evidence="8" type="primary">natB</name>
    <name evidence="8" type="ORF">GCM10010992_19460</name>
</gene>
<dbReference type="Pfam" id="PF12698">
    <property type="entry name" value="ABC2_membrane_3"/>
    <property type="match status" value="1"/>
</dbReference>
<feature type="transmembrane region" description="Helical" evidence="6">
    <location>
        <begin position="21"/>
        <end position="43"/>
    </location>
</feature>
<evidence type="ECO:0000256" key="5">
    <source>
        <dbReference type="ARBA" id="ARBA00023136"/>
    </source>
</evidence>
<reference evidence="9" key="1">
    <citation type="journal article" date="2019" name="Int. J. Syst. Evol. Microbiol.">
        <title>The Global Catalogue of Microorganisms (GCM) 10K type strain sequencing project: providing services to taxonomists for standard genome sequencing and annotation.</title>
        <authorList>
            <consortium name="The Broad Institute Genomics Platform"/>
            <consortium name="The Broad Institute Genome Sequencing Center for Infectious Disease"/>
            <person name="Wu L."/>
            <person name="Ma J."/>
        </authorList>
    </citation>
    <scope>NUCLEOTIDE SEQUENCE [LARGE SCALE GENOMIC DNA]</scope>
    <source>
        <strain evidence="9">CGMCC 1.7656</strain>
    </source>
</reference>
<feature type="transmembrane region" description="Helical" evidence="6">
    <location>
        <begin position="295"/>
        <end position="316"/>
    </location>
</feature>
<feature type="transmembrane region" description="Helical" evidence="6">
    <location>
        <begin position="336"/>
        <end position="356"/>
    </location>
</feature>
<dbReference type="PANTHER" id="PTHR30294:SF29">
    <property type="entry name" value="MULTIDRUG ABC TRANSPORTER PERMEASE YBHS-RELATED"/>
    <property type="match status" value="1"/>
</dbReference>
<feature type="transmembrane region" description="Helical" evidence="6">
    <location>
        <begin position="235"/>
        <end position="260"/>
    </location>
</feature>
<dbReference type="PANTHER" id="PTHR30294">
    <property type="entry name" value="MEMBRANE COMPONENT OF ABC TRANSPORTER YHHJ-RELATED"/>
    <property type="match status" value="1"/>
</dbReference>
<keyword evidence="2" id="KW-1003">Cell membrane</keyword>
<comment type="caution">
    <text evidence="8">The sequence shown here is derived from an EMBL/GenBank/DDBJ whole genome shotgun (WGS) entry which is preliminary data.</text>
</comment>
<evidence type="ECO:0000256" key="3">
    <source>
        <dbReference type="ARBA" id="ARBA00022692"/>
    </source>
</evidence>
<dbReference type="EMBL" id="BMLV01000004">
    <property type="protein sequence ID" value="GGP05000.1"/>
    <property type="molecule type" value="Genomic_DNA"/>
</dbReference>
<sequence>MKNIFIITKREYLTQVKKKSFLILTMLAPLLLAGFIALITFMFKANETQTKLSVIDKSGIFRTQLKSDKDIKYTFVPSETEKSLLVALKNVEDMDGVLVIPTNTDNNLDILEKNSKLYINKKIGFDAQSKISSQLSEVIKKEKIKKLGLTEGQLLALDQKFMIATENVVDKAKQDDNFAFGVKSVMSMSLMYIIFMFIMIYGVRVMRSVLEEKNNRVVEILISSVKPFELMMGKILGVTLVALTQFAIWITMSVVAASIFNNNYTPAIAQNADNPMAKIGGIKEMLTLVFHNLLSLNYGMIIFVFIAFFFLGYIFYSSMYAAIGSAVDNETETQQFTIFGILPLILGMYGSFSIMNNPEGPMAFWLSIIPLTSPVAMVARIPFGVPVWQIVLSIFLLVVFTLGMVYIAAKIYRVGILMYGNKATFKELWKWIRTS</sequence>
<protein>
    <submittedName>
        <fullName evidence="8">ABC transporter permease</fullName>
    </submittedName>
</protein>
<organism evidence="8 9">
    <name type="scientific">Cloacibacterium rupense</name>
    <dbReference type="NCBI Taxonomy" id="517423"/>
    <lineage>
        <taxon>Bacteria</taxon>
        <taxon>Pseudomonadati</taxon>
        <taxon>Bacteroidota</taxon>
        <taxon>Flavobacteriia</taxon>
        <taxon>Flavobacteriales</taxon>
        <taxon>Weeksellaceae</taxon>
    </lineage>
</organism>
<evidence type="ECO:0000256" key="6">
    <source>
        <dbReference type="SAM" id="Phobius"/>
    </source>
</evidence>
<evidence type="ECO:0000313" key="9">
    <source>
        <dbReference type="Proteomes" id="UP000620064"/>
    </source>
</evidence>
<dbReference type="Gene3D" id="3.40.190.10">
    <property type="entry name" value="Periplasmic binding protein-like II"/>
    <property type="match status" value="1"/>
</dbReference>
<comment type="subcellular location">
    <subcellularLocation>
        <location evidence="1">Cell membrane</location>
        <topology evidence="1">Multi-pass membrane protein</topology>
    </subcellularLocation>
</comment>
<dbReference type="InterPro" id="IPR013525">
    <property type="entry name" value="ABC2_TM"/>
</dbReference>
<name>A0ABQ2NLE1_9FLAO</name>
<dbReference type="Proteomes" id="UP000620064">
    <property type="component" value="Unassembled WGS sequence"/>
</dbReference>
<evidence type="ECO:0000256" key="4">
    <source>
        <dbReference type="ARBA" id="ARBA00022989"/>
    </source>
</evidence>
<evidence type="ECO:0000259" key="7">
    <source>
        <dbReference type="Pfam" id="PF12698"/>
    </source>
</evidence>